<protein>
    <recommendedName>
        <fullName evidence="4">HTH luxR-type domain-containing protein</fullName>
    </recommendedName>
</protein>
<organism evidence="2 3">
    <name type="scientific">Roseateles agri</name>
    <dbReference type="NCBI Taxonomy" id="3098619"/>
    <lineage>
        <taxon>Bacteria</taxon>
        <taxon>Pseudomonadati</taxon>
        <taxon>Pseudomonadota</taxon>
        <taxon>Betaproteobacteria</taxon>
        <taxon>Burkholderiales</taxon>
        <taxon>Sphaerotilaceae</taxon>
        <taxon>Roseateles</taxon>
    </lineage>
</organism>
<feature type="region of interest" description="Disordered" evidence="1">
    <location>
        <begin position="234"/>
        <end position="253"/>
    </location>
</feature>
<name>A0ABU5DSK6_9BURK</name>
<accession>A0ABU5DSK6</accession>
<reference evidence="2 3" key="1">
    <citation type="submission" date="2023-11" db="EMBL/GenBank/DDBJ databases">
        <title>Paucibacter sp. nov., isolated from fresh soil in Korea.</title>
        <authorList>
            <person name="Le N.T.T."/>
        </authorList>
    </citation>
    <scope>NUCLEOTIDE SEQUENCE [LARGE SCALE GENOMIC DNA]</scope>
    <source>
        <strain evidence="2 3">R3-3</strain>
    </source>
</reference>
<dbReference type="RefSeq" id="WP_320426721.1">
    <property type="nucleotide sequence ID" value="NZ_JAXCLA010000011.1"/>
</dbReference>
<evidence type="ECO:0000313" key="3">
    <source>
        <dbReference type="Proteomes" id="UP001285263"/>
    </source>
</evidence>
<proteinExistence type="predicted"/>
<sequence>MSVEDAQPSQSGRSIEDVLQAAREIPHTDYIVGRGTRKPDGGIHIVEYHVSRGLGERFVKAYPEYEAFDSAAQQFLCAPFLSITIEVGVTCYVDDTSKQSAKMNDYLRLFDVDSLLLVGLESSMGLCWMTLYRRLQPKEPFTAEQAELASYRVRAALFEWQLRTKSPIERPPPPERYKLLPLGRRCLDVAVRRMRGIPRKRIATELGMTEDGVDAQTRRLKELKLSNQKLMEQFFGELPPPRPLPPNDPEAQS</sequence>
<evidence type="ECO:0000313" key="2">
    <source>
        <dbReference type="EMBL" id="MDY0748756.1"/>
    </source>
</evidence>
<gene>
    <name evidence="2" type="ORF">SNE35_29930</name>
</gene>
<dbReference type="EMBL" id="JAXCLA010000011">
    <property type="protein sequence ID" value="MDY0748756.1"/>
    <property type="molecule type" value="Genomic_DNA"/>
</dbReference>
<keyword evidence="3" id="KW-1185">Reference proteome</keyword>
<evidence type="ECO:0000256" key="1">
    <source>
        <dbReference type="SAM" id="MobiDB-lite"/>
    </source>
</evidence>
<feature type="compositionally biased region" description="Pro residues" evidence="1">
    <location>
        <begin position="238"/>
        <end position="253"/>
    </location>
</feature>
<dbReference type="Proteomes" id="UP001285263">
    <property type="component" value="Unassembled WGS sequence"/>
</dbReference>
<evidence type="ECO:0008006" key="4">
    <source>
        <dbReference type="Google" id="ProtNLM"/>
    </source>
</evidence>
<comment type="caution">
    <text evidence="2">The sequence shown here is derived from an EMBL/GenBank/DDBJ whole genome shotgun (WGS) entry which is preliminary data.</text>
</comment>